<feature type="region of interest" description="Disordered" evidence="3">
    <location>
        <begin position="1"/>
        <end position="20"/>
    </location>
</feature>
<dbReference type="PANTHER" id="PTHR36837">
    <property type="entry name" value="POLY(3-HYDROXYALKANOATE) POLYMERASE SUBUNIT PHAC"/>
    <property type="match status" value="1"/>
</dbReference>
<dbReference type="SUPFAM" id="SSF53474">
    <property type="entry name" value="alpha/beta-Hydrolases"/>
    <property type="match status" value="1"/>
</dbReference>
<name>A0A512DJ23_9PROT</name>
<evidence type="ECO:0000256" key="2">
    <source>
        <dbReference type="ARBA" id="ARBA00023315"/>
    </source>
</evidence>
<dbReference type="EMBL" id="BJYZ01000002">
    <property type="protein sequence ID" value="GEO36468.1"/>
    <property type="molecule type" value="Genomic_DNA"/>
</dbReference>
<dbReference type="InterPro" id="IPR010941">
    <property type="entry name" value="PhaC_N"/>
</dbReference>
<dbReference type="GO" id="GO:0016746">
    <property type="term" value="F:acyltransferase activity"/>
    <property type="evidence" value="ECO:0007669"/>
    <property type="project" value="UniProtKB-KW"/>
</dbReference>
<dbReference type="AlphaFoldDB" id="A0A512DJ23"/>
<feature type="domain" description="Poly-beta-hydroxybutyrate polymerase N-terminal" evidence="4">
    <location>
        <begin position="107"/>
        <end position="275"/>
    </location>
</feature>
<evidence type="ECO:0000313" key="7">
    <source>
        <dbReference type="Proteomes" id="UP000321523"/>
    </source>
</evidence>
<dbReference type="GO" id="GO:0042619">
    <property type="term" value="P:poly-hydroxybutyrate biosynthetic process"/>
    <property type="evidence" value="ECO:0007669"/>
    <property type="project" value="InterPro"/>
</dbReference>
<evidence type="ECO:0000256" key="1">
    <source>
        <dbReference type="ARBA" id="ARBA00022679"/>
    </source>
</evidence>
<dbReference type="Gene3D" id="3.40.50.1820">
    <property type="entry name" value="alpha/beta hydrolase"/>
    <property type="match status" value="1"/>
</dbReference>
<dbReference type="PANTHER" id="PTHR36837:SF5">
    <property type="entry name" value="POLY-3-HYDROXYBUTYRATE SYNTHASE"/>
    <property type="match status" value="1"/>
</dbReference>
<evidence type="ECO:0000256" key="3">
    <source>
        <dbReference type="SAM" id="MobiDB-lite"/>
    </source>
</evidence>
<organism evidence="6 7">
    <name type="scientific">Skermanella aerolata</name>
    <dbReference type="NCBI Taxonomy" id="393310"/>
    <lineage>
        <taxon>Bacteria</taxon>
        <taxon>Pseudomonadati</taxon>
        <taxon>Pseudomonadota</taxon>
        <taxon>Alphaproteobacteria</taxon>
        <taxon>Rhodospirillales</taxon>
        <taxon>Azospirillaceae</taxon>
        <taxon>Skermanella</taxon>
    </lineage>
</organism>
<dbReference type="InterPro" id="IPR029058">
    <property type="entry name" value="AB_hydrolase_fold"/>
</dbReference>
<reference evidence="6 7" key="1">
    <citation type="submission" date="2019-07" db="EMBL/GenBank/DDBJ databases">
        <title>Whole genome shotgun sequence of Skermanella aerolata NBRC 106429.</title>
        <authorList>
            <person name="Hosoyama A."/>
            <person name="Uohara A."/>
            <person name="Ohji S."/>
            <person name="Ichikawa N."/>
        </authorList>
    </citation>
    <scope>NUCLEOTIDE SEQUENCE [LARGE SCALE GENOMIC DNA]</scope>
    <source>
        <strain evidence="6 7">NBRC 106429</strain>
    </source>
</reference>
<evidence type="ECO:0000259" key="5">
    <source>
        <dbReference type="Pfam" id="PF12551"/>
    </source>
</evidence>
<gene>
    <name evidence="6" type="primary">phbC1</name>
    <name evidence="6" type="ORF">SAE02_06160</name>
</gene>
<accession>A0A512DJ23</accession>
<keyword evidence="1" id="KW-0808">Transferase</keyword>
<proteinExistence type="predicted"/>
<dbReference type="InterPro" id="IPR022211">
    <property type="entry name" value="PHBC_N"/>
</dbReference>
<keyword evidence="7" id="KW-1185">Reference proteome</keyword>
<protein>
    <submittedName>
        <fullName evidence="6">Poly-beta-hydroxybutyrate polymerase</fullName>
    </submittedName>
</protein>
<dbReference type="RefSeq" id="WP_044425419.1">
    <property type="nucleotide sequence ID" value="NZ_BJYZ01000002.1"/>
</dbReference>
<dbReference type="Pfam" id="PF12551">
    <property type="entry name" value="PHBC_N"/>
    <property type="match status" value="1"/>
</dbReference>
<dbReference type="Proteomes" id="UP000321523">
    <property type="component" value="Unassembled WGS sequence"/>
</dbReference>
<keyword evidence="2" id="KW-0012">Acyltransferase</keyword>
<evidence type="ECO:0000313" key="6">
    <source>
        <dbReference type="EMBL" id="GEO36468.1"/>
    </source>
</evidence>
<evidence type="ECO:0000259" key="4">
    <source>
        <dbReference type="Pfam" id="PF07167"/>
    </source>
</evidence>
<comment type="caution">
    <text evidence="6">The sequence shown here is derived from an EMBL/GenBank/DDBJ whole genome shotgun (WGS) entry which is preliminary data.</text>
</comment>
<dbReference type="InterPro" id="IPR051321">
    <property type="entry name" value="PHA/PHB_synthase"/>
</dbReference>
<dbReference type="Pfam" id="PF07167">
    <property type="entry name" value="PhaC_N"/>
    <property type="match status" value="1"/>
</dbReference>
<sequence>MTANDVADKTGTGASTGDADRAGALSTDLEVVDHLLNAMMAQVTGGVSPAAVASAWIDWGLHLASSPAKQVALTQQALSSVFNWNDYFLKAAMWWHPAPVARPEPGDHRFSARQWDFWPFNSFAQGFLLTQQWWDAATTGIPGLSRRHESQVKFMARQWLDRRAPSNFLPTNPEVLACTVAEAGENLVRGARNLIEDVQHQMRGQAPVGTEAWRVGRDIAVTPGRVVFRNHLIELIRYDPATAEVKAEPVLIVPAWIMKYYILDLSPENSLVRYLVAQGHTVFMVSWRNPTEEDRDLGMDDYRRHGVMAALDAMSSAMPERRINACGYCLGGTLLSIAAAAMARDGDGRLASVTLLAAQTDFTEAGELMVFIDDSQLAYMEHMMWVKGYLETGQMSGAFQLLRSNDLIWSRQVEQYLKGRREPASDLTAWNADQTRMPYRMHSEYLRRLFLENKLMGGRFMVDGKPVSLSDIRAPIFAVGTTRDHIAPWKSVYKINLPADAEVTFVLTSGGHNAGIVSEPGHRGRSYQVGTRQPEDRYVDPDAWAAATPRIDGSWWPEWSKWLSGKSSALPVAPPAGGPDLGPAPGSYVFQA</sequence>
<feature type="domain" description="Poly-beta-hydroxybutyrate polymerase N-terminal" evidence="5">
    <location>
        <begin position="30"/>
        <end position="69"/>
    </location>
</feature>